<protein>
    <submittedName>
        <fullName evidence="1">Uncharacterized protein</fullName>
    </submittedName>
</protein>
<sequence length="83" mass="8897">MSRIQPCQSCDCEESAPRQGLQRRQMLGAAVLGGVSAWSLPAAACNAEVLEAAKTAAGPTRVCLECLIRRAQQRSPFVNKELP</sequence>
<dbReference type="PROSITE" id="PS51318">
    <property type="entry name" value="TAT"/>
    <property type="match status" value="1"/>
</dbReference>
<proteinExistence type="predicted"/>
<gene>
    <name evidence="1" type="ORF">DZC30_09545</name>
</gene>
<dbReference type="AlphaFoldDB" id="A0A373FNY9"/>
<dbReference type="EMBL" id="QURR01000010">
    <property type="protein sequence ID" value="RGE45195.1"/>
    <property type="molecule type" value="Genomic_DNA"/>
</dbReference>
<accession>A0A373FNY9</accession>
<evidence type="ECO:0000313" key="1">
    <source>
        <dbReference type="EMBL" id="RGE45195.1"/>
    </source>
</evidence>
<evidence type="ECO:0000313" key="2">
    <source>
        <dbReference type="Proteomes" id="UP000261948"/>
    </source>
</evidence>
<comment type="caution">
    <text evidence="1">The sequence shown here is derived from an EMBL/GenBank/DDBJ whole genome shotgun (WGS) entry which is preliminary data.</text>
</comment>
<keyword evidence="2" id="KW-1185">Reference proteome</keyword>
<reference evidence="1 2" key="1">
    <citation type="submission" date="2018-08" db="EMBL/GenBank/DDBJ databases">
        <title>Comamonas testosteroni strain SWCO2.</title>
        <authorList>
            <person name="Jiang N."/>
            <person name="Zhang X.Z."/>
        </authorList>
    </citation>
    <scope>NUCLEOTIDE SEQUENCE [LARGE SCALE GENOMIC DNA]</scope>
    <source>
        <strain evidence="1 2">SWCO2</strain>
    </source>
</reference>
<name>A0A373FNY9_COMTE</name>
<organism evidence="1 2">
    <name type="scientific">Comamonas testosteroni</name>
    <name type="common">Pseudomonas testosteroni</name>
    <dbReference type="NCBI Taxonomy" id="285"/>
    <lineage>
        <taxon>Bacteria</taxon>
        <taxon>Pseudomonadati</taxon>
        <taxon>Pseudomonadota</taxon>
        <taxon>Betaproteobacteria</taxon>
        <taxon>Burkholderiales</taxon>
        <taxon>Comamonadaceae</taxon>
        <taxon>Comamonas</taxon>
    </lineage>
</organism>
<dbReference type="InterPro" id="IPR006311">
    <property type="entry name" value="TAT_signal"/>
</dbReference>
<dbReference type="Proteomes" id="UP000261948">
    <property type="component" value="Unassembled WGS sequence"/>
</dbReference>